<evidence type="ECO:0000313" key="2">
    <source>
        <dbReference type="EMBL" id="KAK1530082.1"/>
    </source>
</evidence>
<gene>
    <name evidence="2" type="ORF">CCOS01_05185</name>
</gene>
<keyword evidence="3" id="KW-1185">Reference proteome</keyword>
<dbReference type="RefSeq" id="XP_060315137.1">
    <property type="nucleotide sequence ID" value="XM_060453365.1"/>
</dbReference>
<keyword evidence="1" id="KW-0812">Transmembrane</keyword>
<keyword evidence="1" id="KW-0472">Membrane</keyword>
<organism evidence="2 3">
    <name type="scientific">Colletotrichum costaricense</name>
    <dbReference type="NCBI Taxonomy" id="1209916"/>
    <lineage>
        <taxon>Eukaryota</taxon>
        <taxon>Fungi</taxon>
        <taxon>Dikarya</taxon>
        <taxon>Ascomycota</taxon>
        <taxon>Pezizomycotina</taxon>
        <taxon>Sordariomycetes</taxon>
        <taxon>Hypocreomycetidae</taxon>
        <taxon>Glomerellales</taxon>
        <taxon>Glomerellaceae</taxon>
        <taxon>Colletotrichum</taxon>
        <taxon>Colletotrichum acutatum species complex</taxon>
    </lineage>
</organism>
<comment type="caution">
    <text evidence="2">The sequence shown here is derived from an EMBL/GenBank/DDBJ whole genome shotgun (WGS) entry which is preliminary data.</text>
</comment>
<feature type="transmembrane region" description="Helical" evidence="1">
    <location>
        <begin position="20"/>
        <end position="43"/>
    </location>
</feature>
<dbReference type="AlphaFoldDB" id="A0AAJ0E2M8"/>
<evidence type="ECO:0000313" key="3">
    <source>
        <dbReference type="Proteomes" id="UP001240678"/>
    </source>
</evidence>
<name>A0AAJ0E2M8_9PEZI</name>
<evidence type="ECO:0000256" key="1">
    <source>
        <dbReference type="SAM" id="Phobius"/>
    </source>
</evidence>
<keyword evidence="1" id="KW-1133">Transmembrane helix</keyword>
<proteinExistence type="predicted"/>
<dbReference type="GeneID" id="85336912"/>
<protein>
    <submittedName>
        <fullName evidence="2">Uncharacterized protein</fullName>
    </submittedName>
</protein>
<reference evidence="2 3" key="1">
    <citation type="submission" date="2016-10" db="EMBL/GenBank/DDBJ databases">
        <title>The genome sequence of Colletotrichum fioriniae PJ7.</title>
        <authorList>
            <person name="Baroncelli R."/>
        </authorList>
    </citation>
    <scope>NUCLEOTIDE SEQUENCE [LARGE SCALE GENOMIC DNA]</scope>
    <source>
        <strain evidence="2 3">IMI 309622</strain>
    </source>
</reference>
<accession>A0AAJ0E2M8</accession>
<dbReference type="Proteomes" id="UP001240678">
    <property type="component" value="Unassembled WGS sequence"/>
</dbReference>
<sequence length="154" mass="17037">MAPYSLALHTTPATCRPPFFFFFIPSIIPWLHFEAHIPLYTLARFQTSTRSYWLSSCLGGISTKHLLACVSPRQTNHHLSARTTPTTTHSSDTTWSTSFRLSVPSIRAISKFEIAGPGYRFTATVTLDRPCFMLPATGMYLLGSSTLPTASFSG</sequence>
<dbReference type="EMBL" id="MOOE01000005">
    <property type="protein sequence ID" value="KAK1530082.1"/>
    <property type="molecule type" value="Genomic_DNA"/>
</dbReference>